<keyword evidence="3" id="KW-1185">Reference proteome</keyword>
<sequence>MASGLALQDIHPTVERMVNTGDVEGFVALYAADASMVLPDGSTVTGREAIREVATQVVAMQGRMTVSTRYVIEAGDLAILSNEWTLTAGGESLSAITAEVARRQPDGGWLYVIDNPYAGPASGAAAAAREPAAGGV</sequence>
<evidence type="ECO:0000313" key="2">
    <source>
        <dbReference type="EMBL" id="SFO04581.1"/>
    </source>
</evidence>
<feature type="domain" description="SnoaL-like" evidence="1">
    <location>
        <begin position="17"/>
        <end position="100"/>
    </location>
</feature>
<dbReference type="InterPro" id="IPR032710">
    <property type="entry name" value="NTF2-like_dom_sf"/>
</dbReference>
<gene>
    <name evidence="2" type="ORF">SAMN05660359_01178</name>
</gene>
<evidence type="ECO:0000259" key="1">
    <source>
        <dbReference type="Pfam" id="PF12680"/>
    </source>
</evidence>
<dbReference type="Gene3D" id="3.10.450.50">
    <property type="match status" value="1"/>
</dbReference>
<organism evidence="2 3">
    <name type="scientific">Geodermatophilus obscurus</name>
    <dbReference type="NCBI Taxonomy" id="1861"/>
    <lineage>
        <taxon>Bacteria</taxon>
        <taxon>Bacillati</taxon>
        <taxon>Actinomycetota</taxon>
        <taxon>Actinomycetes</taxon>
        <taxon>Geodermatophilales</taxon>
        <taxon>Geodermatophilaceae</taxon>
        <taxon>Geodermatophilus</taxon>
    </lineage>
</organism>
<dbReference type="SUPFAM" id="SSF54427">
    <property type="entry name" value="NTF2-like"/>
    <property type="match status" value="1"/>
</dbReference>
<name>A0A1I5E0D6_9ACTN</name>
<dbReference type="InterPro" id="IPR011944">
    <property type="entry name" value="Steroid_delta5-4_isomerase"/>
</dbReference>
<dbReference type="AlphaFoldDB" id="A0A1I5E0D6"/>
<dbReference type="NCBIfam" id="TIGR02246">
    <property type="entry name" value="SgcJ/EcaC family oxidoreductase"/>
    <property type="match status" value="1"/>
</dbReference>
<proteinExistence type="predicted"/>
<dbReference type="InterPro" id="IPR037401">
    <property type="entry name" value="SnoaL-like"/>
</dbReference>
<protein>
    <recommendedName>
        <fullName evidence="1">SnoaL-like domain-containing protein</fullName>
    </recommendedName>
</protein>
<dbReference type="RefSeq" id="WP_075012525.1">
    <property type="nucleotide sequence ID" value="NZ_FOWE01000002.1"/>
</dbReference>
<dbReference type="OrthoDB" id="7375616at2"/>
<accession>A0A1I5E0D6</accession>
<reference evidence="3" key="1">
    <citation type="submission" date="2016-10" db="EMBL/GenBank/DDBJ databases">
        <authorList>
            <person name="Varghese N."/>
            <person name="Submissions S."/>
        </authorList>
    </citation>
    <scope>NUCLEOTIDE SEQUENCE [LARGE SCALE GENOMIC DNA]</scope>
    <source>
        <strain evidence="3">DSM 43161</strain>
    </source>
</reference>
<dbReference type="Pfam" id="PF12680">
    <property type="entry name" value="SnoaL_2"/>
    <property type="match status" value="1"/>
</dbReference>
<evidence type="ECO:0000313" key="3">
    <source>
        <dbReference type="Proteomes" id="UP000183642"/>
    </source>
</evidence>
<dbReference type="Proteomes" id="UP000183642">
    <property type="component" value="Unassembled WGS sequence"/>
</dbReference>
<dbReference type="EMBL" id="FOWE01000002">
    <property type="protein sequence ID" value="SFO04581.1"/>
    <property type="molecule type" value="Genomic_DNA"/>
</dbReference>